<sequence length="425" mass="43832">MVARSVVTLGVSTERGAVHAVAFADTGARLPERVLLHRVRRTHGDSKAELAAAVETAMDELAAELGPDHEIAGAAVTYRDAAERRAIVTRLASGQWHTASLVSSKSAHLSVAAVMTWLDEFDDLLICEVVPGYQAFTLVNRERTRVLAASSQSGGASAEAMGVAVTAAWDQFEAAAVRPDAVVLIGSAADQPAVVAAVDGFGAPVIPCKTAAAASAAGAALYAMADLDGFDLEPEQGRRVRGGTAVFAAASVLAGGLVVGGVYVAGGSARTLPGSVVKDAHVTAESKLVSGGPGDTSGEGRGGDGPVLDRRMPVAAHVPDLTVVTIDPADIRPDYTTQRWGSRLEHPEPLVADESAHEAEANPSTPLTSGSGTLAGTNKVGAPNGALLFPGETPPPPAFTPESYTWWDNHFRMMLQWAAQQISSV</sequence>
<dbReference type="InterPro" id="IPR055583">
    <property type="entry name" value="DUF7159"/>
</dbReference>
<dbReference type="AlphaFoldDB" id="A0A6G9XMW9"/>
<dbReference type="Pfam" id="PF23717">
    <property type="entry name" value="DUF7159"/>
    <property type="match status" value="1"/>
</dbReference>
<evidence type="ECO:0000259" key="3">
    <source>
        <dbReference type="Pfam" id="PF23717"/>
    </source>
</evidence>
<keyword evidence="2" id="KW-0472">Membrane</keyword>
<name>A0A6G9XMW9_NOCBR</name>
<feature type="compositionally biased region" description="Gly residues" evidence="1">
    <location>
        <begin position="291"/>
        <end position="305"/>
    </location>
</feature>
<keyword evidence="2" id="KW-1133">Transmembrane helix</keyword>
<feature type="region of interest" description="Disordered" evidence="1">
    <location>
        <begin position="286"/>
        <end position="306"/>
    </location>
</feature>
<evidence type="ECO:0000313" key="4">
    <source>
        <dbReference type="EMBL" id="QIS02200.1"/>
    </source>
</evidence>
<evidence type="ECO:0000313" key="5">
    <source>
        <dbReference type="Proteomes" id="UP000501705"/>
    </source>
</evidence>
<organism evidence="4 5">
    <name type="scientific">Nocardia brasiliensis</name>
    <dbReference type="NCBI Taxonomy" id="37326"/>
    <lineage>
        <taxon>Bacteria</taxon>
        <taxon>Bacillati</taxon>
        <taxon>Actinomycetota</taxon>
        <taxon>Actinomycetes</taxon>
        <taxon>Mycobacteriales</taxon>
        <taxon>Nocardiaceae</taxon>
        <taxon>Nocardia</taxon>
    </lineage>
</organism>
<evidence type="ECO:0000256" key="1">
    <source>
        <dbReference type="SAM" id="MobiDB-lite"/>
    </source>
</evidence>
<proteinExistence type="predicted"/>
<keyword evidence="2" id="KW-0812">Transmembrane</keyword>
<dbReference type="Proteomes" id="UP000501705">
    <property type="component" value="Chromosome"/>
</dbReference>
<gene>
    <name evidence="4" type="ORF">F5X71_07610</name>
</gene>
<evidence type="ECO:0000256" key="2">
    <source>
        <dbReference type="SAM" id="Phobius"/>
    </source>
</evidence>
<dbReference type="RefSeq" id="WP_167461303.1">
    <property type="nucleotide sequence ID" value="NZ_CP046171.1"/>
</dbReference>
<feature type="region of interest" description="Disordered" evidence="1">
    <location>
        <begin position="353"/>
        <end position="395"/>
    </location>
</feature>
<accession>A0A6G9XMW9</accession>
<protein>
    <recommendedName>
        <fullName evidence="3">DUF7159 domain-containing protein</fullName>
    </recommendedName>
</protein>
<reference evidence="4 5" key="1">
    <citation type="journal article" date="2019" name="ACS Chem. Biol.">
        <title>Identification and Mobilization of a Cryptic Antibiotic Biosynthesis Gene Locus from a Human-Pathogenic Nocardia Isolate.</title>
        <authorList>
            <person name="Herisse M."/>
            <person name="Ishida K."/>
            <person name="Porter J.L."/>
            <person name="Howden B."/>
            <person name="Hertweck C."/>
            <person name="Stinear T.P."/>
            <person name="Pidot S.J."/>
        </authorList>
    </citation>
    <scope>NUCLEOTIDE SEQUENCE [LARGE SCALE GENOMIC DNA]</scope>
    <source>
        <strain evidence="4 5">AUSMDU00024985</strain>
    </source>
</reference>
<feature type="transmembrane region" description="Helical" evidence="2">
    <location>
        <begin position="245"/>
        <end position="266"/>
    </location>
</feature>
<feature type="compositionally biased region" description="Polar residues" evidence="1">
    <location>
        <begin position="362"/>
        <end position="376"/>
    </location>
</feature>
<dbReference type="EMBL" id="CP046171">
    <property type="protein sequence ID" value="QIS02200.1"/>
    <property type="molecule type" value="Genomic_DNA"/>
</dbReference>
<feature type="domain" description="DUF7159" evidence="3">
    <location>
        <begin position="9"/>
        <end position="223"/>
    </location>
</feature>